<accession>A0A059BK05</accession>
<dbReference type="InterPro" id="IPR032675">
    <property type="entry name" value="LRR_dom_sf"/>
</dbReference>
<evidence type="ECO:0000256" key="1">
    <source>
        <dbReference type="ARBA" id="ARBA00022614"/>
    </source>
</evidence>
<evidence type="ECO:0000256" key="2">
    <source>
        <dbReference type="ARBA" id="ARBA00022737"/>
    </source>
</evidence>
<dbReference type="AlphaFoldDB" id="A0A059BK05"/>
<feature type="domain" description="Leucine-rich repeat-containing N-terminal plant-type" evidence="3">
    <location>
        <begin position="5"/>
        <end position="45"/>
    </location>
</feature>
<dbReference type="SUPFAM" id="SSF52058">
    <property type="entry name" value="L domain-like"/>
    <property type="match status" value="1"/>
</dbReference>
<proteinExistence type="predicted"/>
<dbReference type="PANTHER" id="PTHR48058:SF28">
    <property type="entry name" value="OS04G0122000 PROTEIN"/>
    <property type="match status" value="1"/>
</dbReference>
<dbReference type="InterPro" id="IPR013210">
    <property type="entry name" value="LRR_N_plant-typ"/>
</dbReference>
<dbReference type="PANTHER" id="PTHR48058">
    <property type="entry name" value="LRR RECEPTOR-LIKE SERINE/THREONINE-PROTEIN KINASE FLS2-RELATED"/>
    <property type="match status" value="1"/>
</dbReference>
<dbReference type="InParanoid" id="A0A059BK05"/>
<evidence type="ECO:0000313" key="4">
    <source>
        <dbReference type="EMBL" id="KCW66226.1"/>
    </source>
</evidence>
<name>A0A059BK05_EUCGR</name>
<protein>
    <recommendedName>
        <fullName evidence="3">Leucine-rich repeat-containing N-terminal plant-type domain-containing protein</fullName>
    </recommendedName>
</protein>
<gene>
    <name evidence="4" type="ORF">EUGRSUZ_F00054</name>
</gene>
<dbReference type="EMBL" id="KK198758">
    <property type="protein sequence ID" value="KCW66226.1"/>
    <property type="molecule type" value="Genomic_DNA"/>
</dbReference>
<dbReference type="Gene3D" id="3.80.10.10">
    <property type="entry name" value="Ribonuclease Inhibitor"/>
    <property type="match status" value="1"/>
</dbReference>
<reference evidence="4" key="1">
    <citation type="submission" date="2013-07" db="EMBL/GenBank/DDBJ databases">
        <title>The genome of Eucalyptus grandis.</title>
        <authorList>
            <person name="Schmutz J."/>
            <person name="Hayes R."/>
            <person name="Myburg A."/>
            <person name="Tuskan G."/>
            <person name="Grattapaglia D."/>
            <person name="Rokhsar D.S."/>
        </authorList>
    </citation>
    <scope>NUCLEOTIDE SEQUENCE</scope>
    <source>
        <tissue evidence="4">Leaf extractions</tissue>
    </source>
</reference>
<dbReference type="OMA" id="VAHIHES"/>
<keyword evidence="1" id="KW-0433">Leucine-rich repeat</keyword>
<dbReference type="Gramene" id="KCW66226">
    <property type="protein sequence ID" value="KCW66226"/>
    <property type="gene ID" value="EUGRSUZ_F00054"/>
</dbReference>
<organism evidence="4">
    <name type="scientific">Eucalyptus grandis</name>
    <name type="common">Flooded gum</name>
    <dbReference type="NCBI Taxonomy" id="71139"/>
    <lineage>
        <taxon>Eukaryota</taxon>
        <taxon>Viridiplantae</taxon>
        <taxon>Streptophyta</taxon>
        <taxon>Embryophyta</taxon>
        <taxon>Tracheophyta</taxon>
        <taxon>Spermatophyta</taxon>
        <taxon>Magnoliopsida</taxon>
        <taxon>eudicotyledons</taxon>
        <taxon>Gunneridae</taxon>
        <taxon>Pentapetalae</taxon>
        <taxon>rosids</taxon>
        <taxon>malvids</taxon>
        <taxon>Myrtales</taxon>
        <taxon>Myrtaceae</taxon>
        <taxon>Myrtoideae</taxon>
        <taxon>Eucalypteae</taxon>
        <taxon>Eucalyptus</taxon>
    </lineage>
</organism>
<keyword evidence="2" id="KW-0677">Repeat</keyword>
<dbReference type="eggNOG" id="KOG0619">
    <property type="taxonomic scope" value="Eukaryota"/>
</dbReference>
<dbReference type="STRING" id="71139.A0A059BK05"/>
<sequence length="111" mass="12916">MGCLEEERNALLKIKATFNHPNGSSLPSWGDDDGDYCSWEGIKCDNTTSRVTQLVLSYIRDFELREYGPWVIDASLFLPLEELQVLDLRNNCLSVNYKIHFHDDDKYKEQK</sequence>
<dbReference type="Pfam" id="PF08263">
    <property type="entry name" value="LRRNT_2"/>
    <property type="match status" value="1"/>
</dbReference>
<evidence type="ECO:0000259" key="3">
    <source>
        <dbReference type="Pfam" id="PF08263"/>
    </source>
</evidence>